<dbReference type="SUPFAM" id="SSF55347">
    <property type="entry name" value="Glyceraldehyde-3-phosphate dehydrogenase-like, C-terminal domain"/>
    <property type="match status" value="1"/>
</dbReference>
<organism evidence="4 5">
    <name type="scientific">Paenibacillus cineris</name>
    <dbReference type="NCBI Taxonomy" id="237530"/>
    <lineage>
        <taxon>Bacteria</taxon>
        <taxon>Bacillati</taxon>
        <taxon>Bacillota</taxon>
        <taxon>Bacilli</taxon>
        <taxon>Bacillales</taxon>
        <taxon>Paenibacillaceae</taxon>
        <taxon>Paenibacillus</taxon>
    </lineage>
</organism>
<dbReference type="EMBL" id="BORU01000001">
    <property type="protein sequence ID" value="GIO54710.1"/>
    <property type="molecule type" value="Genomic_DNA"/>
</dbReference>
<evidence type="ECO:0000256" key="1">
    <source>
        <dbReference type="ARBA" id="ARBA00023002"/>
    </source>
</evidence>
<name>A0ABQ4LEF6_9BACL</name>
<evidence type="ECO:0000313" key="5">
    <source>
        <dbReference type="Proteomes" id="UP000676601"/>
    </source>
</evidence>
<feature type="domain" description="GFO/IDH/MocA-like oxidoreductase" evidence="3">
    <location>
        <begin position="136"/>
        <end position="271"/>
    </location>
</feature>
<evidence type="ECO:0008006" key="6">
    <source>
        <dbReference type="Google" id="ProtNLM"/>
    </source>
</evidence>
<dbReference type="Gene3D" id="3.30.360.10">
    <property type="entry name" value="Dihydrodipicolinate Reductase, domain 2"/>
    <property type="match status" value="1"/>
</dbReference>
<dbReference type="InterPro" id="IPR055170">
    <property type="entry name" value="GFO_IDH_MocA-like_dom"/>
</dbReference>
<keyword evidence="5" id="KW-1185">Reference proteome</keyword>
<dbReference type="PANTHER" id="PTHR43818:SF11">
    <property type="entry name" value="BCDNA.GH03377"/>
    <property type="match status" value="1"/>
</dbReference>
<dbReference type="InterPro" id="IPR000683">
    <property type="entry name" value="Gfo/Idh/MocA-like_OxRdtase_N"/>
</dbReference>
<dbReference type="Pfam" id="PF01408">
    <property type="entry name" value="GFO_IDH_MocA"/>
    <property type="match status" value="1"/>
</dbReference>
<dbReference type="InterPro" id="IPR050463">
    <property type="entry name" value="Gfo/Idh/MocA_oxidrdct_glycsds"/>
</dbReference>
<gene>
    <name evidence="4" type="ORF">J21TS7_30280</name>
</gene>
<dbReference type="SUPFAM" id="SSF51735">
    <property type="entry name" value="NAD(P)-binding Rossmann-fold domains"/>
    <property type="match status" value="1"/>
</dbReference>
<evidence type="ECO:0000259" key="2">
    <source>
        <dbReference type="Pfam" id="PF01408"/>
    </source>
</evidence>
<dbReference type="Pfam" id="PF22725">
    <property type="entry name" value="GFO_IDH_MocA_C3"/>
    <property type="match status" value="1"/>
</dbReference>
<sequence>MIEMGKTVRIGMIGAGLIGKAHLRNYANMEDVQIVSICDINEQEALKVAHEFHIPHVYTDFREMLKRDDIEAVDVCLHNNLHAPVTIAAFEAGKDVYCEKPIAGTYRDGLTMLEAAEDYGKKLHIQLGTLYRKETKAAKALIDGGMLGKLYHARATGHRRRGRPYIDGYGTPAFLNKQIAAGGALIDMGVYHIAQMLYLLGTPKVERISGKGYREMDVDAGRAGQAVFDVEELGLGFIKFEGGATLDIIEAWSIHLGSIEGCSVVGDKGGIKLPAYSDQQIMAPFSFHTTICDMDINGSVNLDEMDGRWNHLKQNYDAYQSSQHHWVAALQGRVELLPTAHIASQTMLISEGIYLSDRLGREVSSDEIIEQSLSKAIQL</sequence>
<proteinExistence type="predicted"/>
<comment type="caution">
    <text evidence="4">The sequence shown here is derived from an EMBL/GenBank/DDBJ whole genome shotgun (WGS) entry which is preliminary data.</text>
</comment>
<dbReference type="PANTHER" id="PTHR43818">
    <property type="entry name" value="BCDNA.GH03377"/>
    <property type="match status" value="1"/>
</dbReference>
<dbReference type="Proteomes" id="UP000676601">
    <property type="component" value="Unassembled WGS sequence"/>
</dbReference>
<keyword evidence="1" id="KW-0560">Oxidoreductase</keyword>
<dbReference type="InterPro" id="IPR036291">
    <property type="entry name" value="NAD(P)-bd_dom_sf"/>
</dbReference>
<accession>A0ABQ4LEF6</accession>
<evidence type="ECO:0000313" key="4">
    <source>
        <dbReference type="EMBL" id="GIO54710.1"/>
    </source>
</evidence>
<evidence type="ECO:0000259" key="3">
    <source>
        <dbReference type="Pfam" id="PF22725"/>
    </source>
</evidence>
<protein>
    <recommendedName>
        <fullName evidence="6">Oxidoreductase</fullName>
    </recommendedName>
</protein>
<feature type="domain" description="Gfo/Idh/MocA-like oxidoreductase N-terminal" evidence="2">
    <location>
        <begin position="8"/>
        <end position="125"/>
    </location>
</feature>
<dbReference type="Gene3D" id="3.40.50.720">
    <property type="entry name" value="NAD(P)-binding Rossmann-like Domain"/>
    <property type="match status" value="1"/>
</dbReference>
<reference evidence="4 5" key="1">
    <citation type="submission" date="2021-03" db="EMBL/GenBank/DDBJ databases">
        <title>Antimicrobial resistance genes in bacteria isolated from Japanese honey, and their potential for conferring macrolide and lincosamide resistance in the American foulbrood pathogen Paenibacillus larvae.</title>
        <authorList>
            <person name="Okamoto M."/>
            <person name="Kumagai M."/>
            <person name="Kanamori H."/>
            <person name="Takamatsu D."/>
        </authorList>
    </citation>
    <scope>NUCLEOTIDE SEQUENCE [LARGE SCALE GENOMIC DNA]</scope>
    <source>
        <strain evidence="4 5">J21TS7</strain>
    </source>
</reference>